<dbReference type="FunFam" id="1.10.220.10:FF:000002">
    <property type="entry name" value="Annexin"/>
    <property type="match status" value="1"/>
</dbReference>
<reference evidence="8" key="1">
    <citation type="submission" date="2014-03" db="EMBL/GenBank/DDBJ databases">
        <authorList>
            <person name="Aksoy S."/>
            <person name="Warren W."/>
            <person name="Wilson R.K."/>
        </authorList>
    </citation>
    <scope>NUCLEOTIDE SEQUENCE [LARGE SCALE GENOMIC DNA]</scope>
    <source>
        <strain evidence="8">IAEA</strain>
    </source>
</reference>
<dbReference type="VEuPathDB" id="VectorBase:GBRI036748"/>
<dbReference type="PANTHER" id="PTHR10502">
    <property type="entry name" value="ANNEXIN"/>
    <property type="match status" value="1"/>
</dbReference>
<dbReference type="Gene3D" id="1.10.220.10">
    <property type="entry name" value="Annexin"/>
    <property type="match status" value="4"/>
</dbReference>
<evidence type="ECO:0000256" key="3">
    <source>
        <dbReference type="ARBA" id="ARBA00022837"/>
    </source>
</evidence>
<protein>
    <recommendedName>
        <fullName evidence="6">Annexin</fullName>
    </recommendedName>
</protein>
<evidence type="ECO:0000256" key="4">
    <source>
        <dbReference type="ARBA" id="ARBA00023216"/>
    </source>
</evidence>
<dbReference type="SUPFAM" id="SSF47874">
    <property type="entry name" value="Annexin"/>
    <property type="match status" value="1"/>
</dbReference>
<dbReference type="InterPro" id="IPR001464">
    <property type="entry name" value="Annexin"/>
</dbReference>
<dbReference type="SMART" id="SM00335">
    <property type="entry name" value="ANX"/>
    <property type="match status" value="4"/>
</dbReference>
<dbReference type="STRING" id="37001.A0A1A9WXX8"/>
<dbReference type="GO" id="GO:0005737">
    <property type="term" value="C:cytoplasm"/>
    <property type="evidence" value="ECO:0007669"/>
    <property type="project" value="TreeGrafter"/>
</dbReference>
<accession>A0A1A9WXX8</accession>
<keyword evidence="5 6" id="KW-0111">Calcium/phospholipid-binding</keyword>
<dbReference type="GO" id="GO:0012506">
    <property type="term" value="C:vesicle membrane"/>
    <property type="evidence" value="ECO:0007669"/>
    <property type="project" value="TreeGrafter"/>
</dbReference>
<dbReference type="GO" id="GO:0005634">
    <property type="term" value="C:nucleus"/>
    <property type="evidence" value="ECO:0007669"/>
    <property type="project" value="TreeGrafter"/>
</dbReference>
<keyword evidence="3 6" id="KW-0106">Calcium</keyword>
<dbReference type="GO" id="GO:0005509">
    <property type="term" value="F:calcium ion binding"/>
    <property type="evidence" value="ECO:0007669"/>
    <property type="project" value="InterPro"/>
</dbReference>
<reference evidence="7" key="2">
    <citation type="submission" date="2020-05" db="UniProtKB">
        <authorList>
            <consortium name="EnsemblMetazoa"/>
        </authorList>
    </citation>
    <scope>IDENTIFICATION</scope>
    <source>
        <strain evidence="7">IAEA</strain>
    </source>
</reference>
<dbReference type="InterPro" id="IPR037104">
    <property type="entry name" value="Annexin_sf"/>
</dbReference>
<dbReference type="Proteomes" id="UP000091820">
    <property type="component" value="Unassembled WGS sequence"/>
</dbReference>
<dbReference type="GO" id="GO:0005544">
    <property type="term" value="F:calcium-dependent phospholipid binding"/>
    <property type="evidence" value="ECO:0007669"/>
    <property type="project" value="UniProtKB-KW"/>
</dbReference>
<evidence type="ECO:0000313" key="7">
    <source>
        <dbReference type="EnsemblMetazoa" id="GBRI036748-PA"/>
    </source>
</evidence>
<keyword evidence="4 6" id="KW-0041">Annexin</keyword>
<keyword evidence="8" id="KW-1185">Reference proteome</keyword>
<comment type="domain">
    <text evidence="6">A pair of annexin repeats may form one binding site for calcium and phospholipid.</text>
</comment>
<dbReference type="GO" id="GO:0005886">
    <property type="term" value="C:plasma membrane"/>
    <property type="evidence" value="ECO:0007669"/>
    <property type="project" value="TreeGrafter"/>
</dbReference>
<evidence type="ECO:0000256" key="1">
    <source>
        <dbReference type="ARBA" id="ARBA00007831"/>
    </source>
</evidence>
<dbReference type="FunFam" id="1.10.220.10:FF:000010">
    <property type="entry name" value="Annexin"/>
    <property type="match status" value="1"/>
</dbReference>
<organism evidence="7 8">
    <name type="scientific">Glossina brevipalpis</name>
    <dbReference type="NCBI Taxonomy" id="37001"/>
    <lineage>
        <taxon>Eukaryota</taxon>
        <taxon>Metazoa</taxon>
        <taxon>Ecdysozoa</taxon>
        <taxon>Arthropoda</taxon>
        <taxon>Hexapoda</taxon>
        <taxon>Insecta</taxon>
        <taxon>Pterygota</taxon>
        <taxon>Neoptera</taxon>
        <taxon>Endopterygota</taxon>
        <taxon>Diptera</taxon>
        <taxon>Brachycera</taxon>
        <taxon>Muscomorpha</taxon>
        <taxon>Hippoboscoidea</taxon>
        <taxon>Glossinidae</taxon>
        <taxon>Glossina</taxon>
    </lineage>
</organism>
<name>A0A1A9WXX8_9MUSC</name>
<dbReference type="FunFam" id="1.10.220.10:FF:000001">
    <property type="entry name" value="Annexin"/>
    <property type="match status" value="1"/>
</dbReference>
<dbReference type="PANTHER" id="PTHR10502:SF177">
    <property type="entry name" value="ANNEXIN B10"/>
    <property type="match status" value="1"/>
</dbReference>
<dbReference type="InterPro" id="IPR018252">
    <property type="entry name" value="Annexin_repeat_CS"/>
</dbReference>
<dbReference type="AlphaFoldDB" id="A0A1A9WXX8"/>
<comment type="similarity">
    <text evidence="1 6">Belongs to the annexin family.</text>
</comment>
<dbReference type="GO" id="GO:0001786">
    <property type="term" value="F:phosphatidylserine binding"/>
    <property type="evidence" value="ECO:0007669"/>
    <property type="project" value="TreeGrafter"/>
</dbReference>
<dbReference type="Pfam" id="PF00191">
    <property type="entry name" value="Annexin"/>
    <property type="match status" value="4"/>
</dbReference>
<dbReference type="FunFam" id="1.10.220.10:FF:000004">
    <property type="entry name" value="Annexin"/>
    <property type="match status" value="1"/>
</dbReference>
<dbReference type="EnsemblMetazoa" id="GBRI036748-RA">
    <property type="protein sequence ID" value="GBRI036748-PA"/>
    <property type="gene ID" value="GBRI036748"/>
</dbReference>
<dbReference type="PROSITE" id="PS51897">
    <property type="entry name" value="ANNEXIN_2"/>
    <property type="match status" value="4"/>
</dbReference>
<evidence type="ECO:0000256" key="5">
    <source>
        <dbReference type="ARBA" id="ARBA00023302"/>
    </source>
</evidence>
<keyword evidence="2 6" id="KW-0677">Repeat</keyword>
<evidence type="ECO:0000256" key="2">
    <source>
        <dbReference type="ARBA" id="ARBA00022737"/>
    </source>
</evidence>
<evidence type="ECO:0000256" key="6">
    <source>
        <dbReference type="RuleBase" id="RU003540"/>
    </source>
</evidence>
<dbReference type="PRINTS" id="PR00196">
    <property type="entry name" value="ANNEXIN"/>
</dbReference>
<dbReference type="InterPro" id="IPR018502">
    <property type="entry name" value="Annexin_repeat"/>
</dbReference>
<dbReference type="PROSITE" id="PS00223">
    <property type="entry name" value="ANNEXIN_1"/>
    <property type="match status" value="2"/>
</dbReference>
<proteinExistence type="inferred from homology"/>
<sequence length="319" mass="35627">MDYNLMPTILPAEHFDVEADAAALRAAMKGFGTDEKAIIDILTARSNGQRQKVKEHFLREYGRDLIDDLKSELGGKFEDVIVALMLHPVEYLCKQLHKAMDGVGTNESTLVEILCTKSNEEMAEIVSCYENRYDRPLVEHLCSETSGHFRRLLTLVVTGVRDAPGVVDGEKAKELAQALYNAGEAKLGTDEEVFNRILAHSSFAQLRLIFEEYKQLSGQTIEQAIKHEMSGELHDAMMAIVECVQSPPNFFATRLFKAMDGMGTDDTTLIRIIVSRSEIDLGNIKQEFERLYNRTLYSAVKSETSGDYKSTLCALLGGC</sequence>
<evidence type="ECO:0000313" key="8">
    <source>
        <dbReference type="Proteomes" id="UP000091820"/>
    </source>
</evidence>